<dbReference type="RefSeq" id="WP_013075143.1">
    <property type="nucleotide sequence ID" value="NC_014098.1"/>
</dbReference>
<accession>D5WX02</accession>
<proteinExistence type="predicted"/>
<evidence type="ECO:0000313" key="1">
    <source>
        <dbReference type="EMBL" id="ADG05853.1"/>
    </source>
</evidence>
<dbReference type="HOGENOM" id="CLU_2316625_0_0_9"/>
<dbReference type="STRING" id="562970.Btus_1116"/>
<dbReference type="EMBL" id="CP002017">
    <property type="protein sequence ID" value="ADG05853.1"/>
    <property type="molecule type" value="Genomic_DNA"/>
</dbReference>
<reference evidence="1 2" key="1">
    <citation type="journal article" date="2011" name="Stand. Genomic Sci.">
        <title>Complete genome sequence of the thermophilic, hydrogen-oxidizing Bacillus tusciae type strain (T2) and reclassification in the new genus, Kyrpidia gen. nov. as Kyrpidia tusciae comb. nov. and emendation of the family Alicyclobacillaceae da Costa and Rainey, 2010.</title>
        <authorList>
            <person name="Klenk H.P."/>
            <person name="Lapidus A."/>
            <person name="Chertkov O."/>
            <person name="Copeland A."/>
            <person name="Del Rio T.G."/>
            <person name="Nolan M."/>
            <person name="Lucas S."/>
            <person name="Chen F."/>
            <person name="Tice H."/>
            <person name="Cheng J.F."/>
            <person name="Han C."/>
            <person name="Bruce D."/>
            <person name="Goodwin L."/>
            <person name="Pitluck S."/>
            <person name="Pati A."/>
            <person name="Ivanova N."/>
            <person name="Mavromatis K."/>
            <person name="Daum C."/>
            <person name="Chen A."/>
            <person name="Palaniappan K."/>
            <person name="Chang Y.J."/>
            <person name="Land M."/>
            <person name="Hauser L."/>
            <person name="Jeffries C.D."/>
            <person name="Detter J.C."/>
            <person name="Rohde M."/>
            <person name="Abt B."/>
            <person name="Pukall R."/>
            <person name="Goker M."/>
            <person name="Bristow J."/>
            <person name="Markowitz V."/>
            <person name="Hugenholtz P."/>
            <person name="Eisen J.A."/>
        </authorList>
    </citation>
    <scope>NUCLEOTIDE SEQUENCE [LARGE SCALE GENOMIC DNA]</scope>
    <source>
        <strain evidence="1 2">DSM 2912</strain>
    </source>
</reference>
<dbReference type="AlphaFoldDB" id="D5WX02"/>
<dbReference type="KEGG" id="bts:Btus_1116"/>
<dbReference type="Proteomes" id="UP000002368">
    <property type="component" value="Chromosome"/>
</dbReference>
<sequence>MMVSQRLQNQIFSEGAGPDVKIIPIESVDKEVIMDPEYFEELLRYKEVVEQVMDEEMVRLAAERKDDAADIPLDRVIGDKFGFDEIRAEMDRIGVDDEE</sequence>
<name>D5WX02_KYRT2</name>
<gene>
    <name evidence="1" type="ordered locus">Btus_1116</name>
</gene>
<keyword evidence="2" id="KW-1185">Reference proteome</keyword>
<protein>
    <submittedName>
        <fullName evidence="1">Uncharacterized protein</fullName>
    </submittedName>
</protein>
<organism evidence="1 2">
    <name type="scientific">Kyrpidia tusciae (strain DSM 2912 / NBRC 15312 / T2)</name>
    <name type="common">Bacillus tusciae</name>
    <dbReference type="NCBI Taxonomy" id="562970"/>
    <lineage>
        <taxon>Bacteria</taxon>
        <taxon>Bacillati</taxon>
        <taxon>Bacillota</taxon>
        <taxon>Bacilli</taxon>
        <taxon>Bacillales</taxon>
        <taxon>Alicyclobacillaceae</taxon>
        <taxon>Kyrpidia</taxon>
    </lineage>
</organism>
<dbReference type="OrthoDB" id="2680562at2"/>
<evidence type="ECO:0000313" key="2">
    <source>
        <dbReference type="Proteomes" id="UP000002368"/>
    </source>
</evidence>